<dbReference type="AlphaFoldDB" id="A0A5C5ZFA8"/>
<keyword evidence="1" id="KW-0472">Membrane</keyword>
<organism evidence="2 3">
    <name type="scientific">Pseudobythopirellula maris</name>
    <dbReference type="NCBI Taxonomy" id="2527991"/>
    <lineage>
        <taxon>Bacteria</taxon>
        <taxon>Pseudomonadati</taxon>
        <taxon>Planctomycetota</taxon>
        <taxon>Planctomycetia</taxon>
        <taxon>Pirellulales</taxon>
        <taxon>Lacipirellulaceae</taxon>
        <taxon>Pseudobythopirellula</taxon>
    </lineage>
</organism>
<feature type="transmembrane region" description="Helical" evidence="1">
    <location>
        <begin position="68"/>
        <end position="89"/>
    </location>
</feature>
<dbReference type="EMBL" id="SJPQ01000006">
    <property type="protein sequence ID" value="TWT86139.1"/>
    <property type="molecule type" value="Genomic_DNA"/>
</dbReference>
<evidence type="ECO:0000313" key="3">
    <source>
        <dbReference type="Proteomes" id="UP000315440"/>
    </source>
</evidence>
<protein>
    <submittedName>
        <fullName evidence="2">Uncharacterized protein</fullName>
    </submittedName>
</protein>
<gene>
    <name evidence="2" type="ORF">Mal64_38790</name>
</gene>
<proteinExistence type="predicted"/>
<reference evidence="2 3" key="1">
    <citation type="submission" date="2019-02" db="EMBL/GenBank/DDBJ databases">
        <title>Deep-cultivation of Planctomycetes and their phenomic and genomic characterization uncovers novel biology.</title>
        <authorList>
            <person name="Wiegand S."/>
            <person name="Jogler M."/>
            <person name="Boedeker C."/>
            <person name="Pinto D."/>
            <person name="Vollmers J."/>
            <person name="Rivas-Marin E."/>
            <person name="Kohn T."/>
            <person name="Peeters S.H."/>
            <person name="Heuer A."/>
            <person name="Rast P."/>
            <person name="Oberbeckmann S."/>
            <person name="Bunk B."/>
            <person name="Jeske O."/>
            <person name="Meyerdierks A."/>
            <person name="Storesund J.E."/>
            <person name="Kallscheuer N."/>
            <person name="Luecker S."/>
            <person name="Lage O.M."/>
            <person name="Pohl T."/>
            <person name="Merkel B.J."/>
            <person name="Hornburger P."/>
            <person name="Mueller R.-W."/>
            <person name="Bruemmer F."/>
            <person name="Labrenz M."/>
            <person name="Spormann A.M."/>
            <person name="Op Den Camp H."/>
            <person name="Overmann J."/>
            <person name="Amann R."/>
            <person name="Jetten M.S.M."/>
            <person name="Mascher T."/>
            <person name="Medema M.H."/>
            <person name="Devos D.P."/>
            <person name="Kaster A.-K."/>
            <person name="Ovreas L."/>
            <person name="Rohde M."/>
            <person name="Galperin M.Y."/>
            <person name="Jogler C."/>
        </authorList>
    </citation>
    <scope>NUCLEOTIDE SEQUENCE [LARGE SCALE GENOMIC DNA]</scope>
    <source>
        <strain evidence="2 3">Mal64</strain>
    </source>
</reference>
<evidence type="ECO:0000256" key="1">
    <source>
        <dbReference type="SAM" id="Phobius"/>
    </source>
</evidence>
<comment type="caution">
    <text evidence="2">The sequence shown here is derived from an EMBL/GenBank/DDBJ whole genome shotgun (WGS) entry which is preliminary data.</text>
</comment>
<name>A0A5C5ZFA8_9BACT</name>
<keyword evidence="1" id="KW-0812">Transmembrane</keyword>
<dbReference type="RefSeq" id="WP_146403398.1">
    <property type="nucleotide sequence ID" value="NZ_SJPQ01000006.1"/>
</dbReference>
<keyword evidence="3" id="KW-1185">Reference proteome</keyword>
<evidence type="ECO:0000313" key="2">
    <source>
        <dbReference type="EMBL" id="TWT86139.1"/>
    </source>
</evidence>
<dbReference type="OrthoDB" id="9924997at2"/>
<dbReference type="Proteomes" id="UP000315440">
    <property type="component" value="Unassembled WGS sequence"/>
</dbReference>
<feature type="transmembrane region" description="Helical" evidence="1">
    <location>
        <begin position="7"/>
        <end position="24"/>
    </location>
</feature>
<sequence>MNNAQRLIAVVTLLTAGVFLHFFFCEWKINSGLTLDSSVNGYGKRTIVSLGSNTGVVFRPHRPSPEPVDAICGVAVPLMLTGGALFLAAGGRRAGRLESSQSA</sequence>
<keyword evidence="1" id="KW-1133">Transmembrane helix</keyword>
<accession>A0A5C5ZFA8</accession>